<evidence type="ECO:0000313" key="1">
    <source>
        <dbReference type="EMBL" id="QIW96322.1"/>
    </source>
</evidence>
<accession>A0A6H0XNN0</accession>
<proteinExistence type="predicted"/>
<keyword evidence="2" id="KW-1185">Reference proteome</keyword>
<protein>
    <submittedName>
        <fullName evidence="1">Uncharacterized protein</fullName>
    </submittedName>
</protein>
<organism evidence="1 2">
    <name type="scientific">Peltaster fructicola</name>
    <dbReference type="NCBI Taxonomy" id="286661"/>
    <lineage>
        <taxon>Eukaryota</taxon>
        <taxon>Fungi</taxon>
        <taxon>Dikarya</taxon>
        <taxon>Ascomycota</taxon>
        <taxon>Pezizomycotina</taxon>
        <taxon>Dothideomycetes</taxon>
        <taxon>Dothideomycetes incertae sedis</taxon>
        <taxon>Peltaster</taxon>
    </lineage>
</organism>
<name>A0A6H0XNN0_9PEZI</name>
<dbReference type="AlphaFoldDB" id="A0A6H0XNN0"/>
<reference evidence="1 2" key="1">
    <citation type="journal article" date="2016" name="Sci. Rep.">
        <title>Peltaster fructicola genome reveals evolution from an invasive phytopathogen to an ectophytic parasite.</title>
        <authorList>
            <person name="Xu C."/>
            <person name="Chen H."/>
            <person name="Gleason M.L."/>
            <person name="Xu J.R."/>
            <person name="Liu H."/>
            <person name="Zhang R."/>
            <person name="Sun G."/>
        </authorList>
    </citation>
    <scope>NUCLEOTIDE SEQUENCE [LARGE SCALE GENOMIC DNA]</scope>
    <source>
        <strain evidence="1 2">LNHT1506</strain>
    </source>
</reference>
<dbReference type="Proteomes" id="UP000503462">
    <property type="component" value="Chromosome 1"/>
</dbReference>
<dbReference type="EMBL" id="CP051139">
    <property type="protein sequence ID" value="QIW96322.1"/>
    <property type="molecule type" value="Genomic_DNA"/>
</dbReference>
<sequence length="350" mass="34813">MAAAITTCAQCAFGAISSSLLSFPLNIQTLSISIGQTVTFGNDSLPTTISQISTLSPLTTATTPPGAPPVTTITYTDVDQLTWVTFGKTLSFPTTYVDYQAFVGAAVTGAGCASTLAPTAVNIPGSVPTASLIYPLDRTGALPAALLSYLDTQPDFIGQLNGNKLETCASAGAIPATGTILSVTVTQTSTLPTTTTATTYIPPSTTITSTGSRTTTETVLTAASAAVTGTGTVGVLISVYNGPTVVISGSHTTSVVAQSEVQGGPSGKPASINFSSVLAALSSKASVISVMSSGVYTNSTVGATTTGSVVTVPASRTASASYTGAAAQPTILANSAWLSVLGSLGFIALL</sequence>
<gene>
    <name evidence="1" type="ORF">AMS68_001840</name>
</gene>
<evidence type="ECO:0000313" key="2">
    <source>
        <dbReference type="Proteomes" id="UP000503462"/>
    </source>
</evidence>
<dbReference type="OrthoDB" id="3932451at2759"/>